<evidence type="ECO:0000313" key="3">
    <source>
        <dbReference type="WBParaSite" id="ACRNAN_scaffold3606.g23326.t1"/>
    </source>
</evidence>
<proteinExistence type="predicted"/>
<accession>A0A914DSQ6</accession>
<keyword evidence="2" id="KW-1185">Reference proteome</keyword>
<sequence length="171" mass="19310">MEFANRFFKRDHPDLLANICKNYQTKPNQNTAAQNLQQDNSIVEQLTAFKNLYENLLQGITLVQRNQSHSSYQVPSSSQISNIATSTQKPSVETKIEPKDEVLSTQQVSSTIVKIESQDSKESIAKIEPVEDEKNSQYMQIFEASSSKTSLENGQNKVPEKVPSFIRKLSV</sequence>
<protein>
    <submittedName>
        <fullName evidence="3">Uncharacterized protein</fullName>
    </submittedName>
</protein>
<feature type="compositionally biased region" description="Polar residues" evidence="1">
    <location>
        <begin position="82"/>
        <end position="91"/>
    </location>
</feature>
<evidence type="ECO:0000256" key="1">
    <source>
        <dbReference type="SAM" id="MobiDB-lite"/>
    </source>
</evidence>
<feature type="compositionally biased region" description="Low complexity" evidence="1">
    <location>
        <begin position="71"/>
        <end position="81"/>
    </location>
</feature>
<dbReference type="WBParaSite" id="ACRNAN_scaffold3606.g23326.t1">
    <property type="protein sequence ID" value="ACRNAN_scaffold3606.g23326.t1"/>
    <property type="gene ID" value="ACRNAN_scaffold3606.g23326"/>
</dbReference>
<organism evidence="2 3">
    <name type="scientific">Acrobeloides nanus</name>
    <dbReference type="NCBI Taxonomy" id="290746"/>
    <lineage>
        <taxon>Eukaryota</taxon>
        <taxon>Metazoa</taxon>
        <taxon>Ecdysozoa</taxon>
        <taxon>Nematoda</taxon>
        <taxon>Chromadorea</taxon>
        <taxon>Rhabditida</taxon>
        <taxon>Tylenchina</taxon>
        <taxon>Cephalobomorpha</taxon>
        <taxon>Cephaloboidea</taxon>
        <taxon>Cephalobidae</taxon>
        <taxon>Acrobeloides</taxon>
    </lineage>
</organism>
<name>A0A914DSQ6_9BILA</name>
<reference evidence="3" key="1">
    <citation type="submission" date="2022-11" db="UniProtKB">
        <authorList>
            <consortium name="WormBaseParasite"/>
        </authorList>
    </citation>
    <scope>IDENTIFICATION</scope>
</reference>
<dbReference type="Proteomes" id="UP000887540">
    <property type="component" value="Unplaced"/>
</dbReference>
<feature type="region of interest" description="Disordered" evidence="1">
    <location>
        <begin position="71"/>
        <end position="94"/>
    </location>
</feature>
<evidence type="ECO:0000313" key="2">
    <source>
        <dbReference type="Proteomes" id="UP000887540"/>
    </source>
</evidence>
<dbReference type="AlphaFoldDB" id="A0A914DSQ6"/>